<accession>A0A1W6ZRX6</accession>
<dbReference type="EMBL" id="CP021112">
    <property type="protein sequence ID" value="ARQ00144.1"/>
    <property type="molecule type" value="Genomic_DNA"/>
</dbReference>
<protein>
    <submittedName>
        <fullName evidence="1">Uncharacterized protein</fullName>
    </submittedName>
</protein>
<proteinExistence type="predicted"/>
<name>A0A1W6ZRX6_9HYPH</name>
<dbReference type="AlphaFoldDB" id="A0A1W6ZRX6"/>
<dbReference type="KEGG" id="psin:CAK95_14460"/>
<dbReference type="Proteomes" id="UP000194137">
    <property type="component" value="Chromosome"/>
</dbReference>
<keyword evidence="2" id="KW-1185">Reference proteome</keyword>
<evidence type="ECO:0000313" key="1">
    <source>
        <dbReference type="EMBL" id="ARQ00144.1"/>
    </source>
</evidence>
<gene>
    <name evidence="1" type="ORF">CAK95_14460</name>
</gene>
<sequence length="73" mass="8115">MRAIAIDCLNCGHCVSMPEAELETLGFRPDESLVVVTKKLICSRCHSKAVRAYRYIDDDLQPVFHGPSLVPKA</sequence>
<evidence type="ECO:0000313" key="2">
    <source>
        <dbReference type="Proteomes" id="UP000194137"/>
    </source>
</evidence>
<dbReference type="RefSeq" id="WP_086088542.1">
    <property type="nucleotide sequence ID" value="NZ_CP021112.1"/>
</dbReference>
<organism evidence="1 2">
    <name type="scientific">Pseudorhodoplanes sinuspersici</name>
    <dbReference type="NCBI Taxonomy" id="1235591"/>
    <lineage>
        <taxon>Bacteria</taxon>
        <taxon>Pseudomonadati</taxon>
        <taxon>Pseudomonadota</taxon>
        <taxon>Alphaproteobacteria</taxon>
        <taxon>Hyphomicrobiales</taxon>
        <taxon>Pseudorhodoplanes</taxon>
    </lineage>
</organism>
<reference evidence="1 2" key="1">
    <citation type="submission" date="2017-05" db="EMBL/GenBank/DDBJ databases">
        <title>Full genome sequence of Pseudorhodoplanes sinuspersici.</title>
        <authorList>
            <person name="Dastgheib S.M.M."/>
            <person name="Shavandi M."/>
            <person name="Tirandaz H."/>
        </authorList>
    </citation>
    <scope>NUCLEOTIDE SEQUENCE [LARGE SCALE GENOMIC DNA]</scope>
    <source>
        <strain evidence="1 2">RIPI110</strain>
    </source>
</reference>